<dbReference type="InterPro" id="IPR007409">
    <property type="entry name" value="Restrct_endonuc_type1_HsdR_N"/>
</dbReference>
<dbReference type="Pfam" id="PF04313">
    <property type="entry name" value="HSDR_N"/>
    <property type="match status" value="1"/>
</dbReference>
<sequence length="358" mass="41697">MGLEEEVKQFSKSIDEKIDKVKTEEATKTAFILPFIRLVLGYDHTDPGEVVPEFIADVGKKKGEKVDYAIIINNKPIILMECKPVYTDLDKEHAAQLRRYFTETEAKFGILTNGIIYKFYTDIEKANLMDEKPFFELDLRDVKDNQIESLKQFTKSNFNMQNILESASELKYKGEIKKIMAEQLKDPSDDFIRFFAKQVYKGVLTKNAKEQFNPIIKAAIKEFINEQVDKRLEIARHSTEKSGESEGEIKVKPPKSEIVTTEEEWEGYYIVKSILSEIIDPERVFIRDRKNYCGVLLDDNQLKVICRMHFDGRQKYLGLFDKQENFKGSKKEERVPIENVNDIYKHATRIKNTINLYG</sequence>
<proteinExistence type="predicted"/>
<dbReference type="GO" id="GO:0003677">
    <property type="term" value="F:DNA binding"/>
    <property type="evidence" value="ECO:0007669"/>
    <property type="project" value="UniProtKB-KW"/>
</dbReference>
<name>A0A090JYG5_METFO</name>
<dbReference type="PIRSF" id="PIRSF035009">
    <property type="entry name" value="UCP035009_HSDR_N"/>
    <property type="match status" value="1"/>
</dbReference>
<reference evidence="2" key="1">
    <citation type="submission" date="2014-08" db="EMBL/GenBank/DDBJ databases">
        <authorList>
            <person name="Wibberg D."/>
        </authorList>
    </citation>
    <scope>NUCLEOTIDE SEQUENCE</scope>
</reference>
<evidence type="ECO:0000313" key="2">
    <source>
        <dbReference type="EMBL" id="CEA14576.1"/>
    </source>
</evidence>
<gene>
    <name evidence="2" type="ORF">DSM1535_2256</name>
</gene>
<dbReference type="EMBL" id="LN515531">
    <property type="protein sequence ID" value="CEA14576.1"/>
    <property type="molecule type" value="Genomic_DNA"/>
</dbReference>
<dbReference type="InterPro" id="IPR017035">
    <property type="entry name" value="UCP035009_HsdR_All3000-type"/>
</dbReference>
<dbReference type="GO" id="GO:0009307">
    <property type="term" value="P:DNA restriction-modification system"/>
    <property type="evidence" value="ECO:0007669"/>
    <property type="project" value="UniProtKB-KW"/>
</dbReference>
<dbReference type="RefSeq" id="WP_048073588.1">
    <property type="nucleotide sequence ID" value="NZ_JARVXG010000023.1"/>
</dbReference>
<dbReference type="KEGG" id="mfi:DSM1535_2256"/>
<dbReference type="AlphaFoldDB" id="A0A090JYG5"/>
<evidence type="ECO:0000259" key="1">
    <source>
        <dbReference type="Pfam" id="PF04313"/>
    </source>
</evidence>
<dbReference type="PATRIC" id="fig|2162.9.peg.2331"/>
<dbReference type="GO" id="GO:0005524">
    <property type="term" value="F:ATP binding"/>
    <property type="evidence" value="ECO:0007669"/>
    <property type="project" value="UniProtKB-KW"/>
</dbReference>
<dbReference type="GO" id="GO:0009035">
    <property type="term" value="F:type I site-specific deoxyribonuclease activity"/>
    <property type="evidence" value="ECO:0007669"/>
    <property type="project" value="UniProtKB-EC"/>
</dbReference>
<protein>
    <recommendedName>
        <fullName evidence="1">Restriction endonuclease type I HsdR N-terminal domain-containing protein</fullName>
    </recommendedName>
</protein>
<organism evidence="2">
    <name type="scientific">Methanobacterium formicicum</name>
    <dbReference type="NCBI Taxonomy" id="2162"/>
    <lineage>
        <taxon>Archaea</taxon>
        <taxon>Methanobacteriati</taxon>
        <taxon>Methanobacteriota</taxon>
        <taxon>Methanomada group</taxon>
        <taxon>Methanobacteria</taxon>
        <taxon>Methanobacteriales</taxon>
        <taxon>Methanobacteriaceae</taxon>
        <taxon>Methanobacterium</taxon>
    </lineage>
</organism>
<accession>A0A090JYG5</accession>
<feature type="domain" description="Restriction endonuclease type I HsdR N-terminal" evidence="1">
    <location>
        <begin position="51"/>
        <end position="127"/>
    </location>
</feature>